<sequence length="438" mass="48980">MKRHLLPLMALSCLLFSVANAQTTGTPTQKSVTAPLKKTSEAPSTRTSPRKPAPARLQPADIRKILPLRCMAPGQGYEDLVPLKKGLADVRILGAGEGTHGTHEFFTFKHRLFEFLVKEMGYTVFAIEDGIYGSALIQRYITTGEGDPKAILQNEFHDVFQVRELLDLVEWMRGYNATHDIKLTFTGFDCQQLDAYVRGIREVTEKYQFTGFLPLTGYIAPENDSAWQAYIETRIIADSIAQHMPARPVNIPEKEWELAVCYLQNIQAGLHQFTAKDWLPMLNTRDSMMALNVQRIVTQHPGEKIMLWAHNGHVGSWHGSLKDFSTLGGNLKQRYGNTYQSLGFSTGSGKYRARSGQIQKMTEDNQLAAPVPGSIELQLHQTGISLLYFSTHALPLDGKLRMIGSIADTNQFTQDPVAITSLFDWLVYADKTSFAQGL</sequence>
<dbReference type="Gene3D" id="1.20.1440.30">
    <property type="entry name" value="Biosynthetic Protein domain"/>
    <property type="match status" value="1"/>
</dbReference>
<name>A0A3N4MC61_9BACT</name>
<accession>A0A3N4MC61</accession>
<gene>
    <name evidence="3" type="ORF">EG028_10505</name>
</gene>
<dbReference type="Gene3D" id="3.40.1660.10">
    <property type="entry name" value="EreA-like (biosynthetic domain)"/>
    <property type="match status" value="1"/>
</dbReference>
<evidence type="ECO:0000256" key="2">
    <source>
        <dbReference type="SAM" id="SignalP"/>
    </source>
</evidence>
<dbReference type="GO" id="GO:0046677">
    <property type="term" value="P:response to antibiotic"/>
    <property type="evidence" value="ECO:0007669"/>
    <property type="project" value="InterPro"/>
</dbReference>
<comment type="caution">
    <text evidence="3">The sequence shown here is derived from an EMBL/GenBank/DDBJ whole genome shotgun (WGS) entry which is preliminary data.</text>
</comment>
<proteinExistence type="predicted"/>
<dbReference type="EMBL" id="RMBX01000005">
    <property type="protein sequence ID" value="RPD41108.1"/>
    <property type="molecule type" value="Genomic_DNA"/>
</dbReference>
<feature type="chain" id="PRO_5018248544" description="Erythromycin esterase family protein" evidence="2">
    <location>
        <begin position="22"/>
        <end position="438"/>
    </location>
</feature>
<organism evidence="3 4">
    <name type="scientific">Chitinophaga barathri</name>
    <dbReference type="NCBI Taxonomy" id="1647451"/>
    <lineage>
        <taxon>Bacteria</taxon>
        <taxon>Pseudomonadati</taxon>
        <taxon>Bacteroidota</taxon>
        <taxon>Chitinophagia</taxon>
        <taxon>Chitinophagales</taxon>
        <taxon>Chitinophagaceae</taxon>
        <taxon>Chitinophaga</taxon>
    </lineage>
</organism>
<dbReference type="CDD" id="cd14728">
    <property type="entry name" value="Ere-like"/>
    <property type="match status" value="1"/>
</dbReference>
<evidence type="ECO:0000313" key="3">
    <source>
        <dbReference type="EMBL" id="RPD41108.1"/>
    </source>
</evidence>
<dbReference type="Pfam" id="PF05139">
    <property type="entry name" value="Erythro_esteras"/>
    <property type="match status" value="1"/>
</dbReference>
<dbReference type="OrthoDB" id="9810066at2"/>
<dbReference type="Proteomes" id="UP000279089">
    <property type="component" value="Unassembled WGS sequence"/>
</dbReference>
<dbReference type="PANTHER" id="PTHR31299">
    <property type="entry name" value="ESTERASE, PUTATIVE (AFU_ORTHOLOGUE AFUA_1G05850)-RELATED"/>
    <property type="match status" value="1"/>
</dbReference>
<dbReference type="Gene3D" id="3.30.1870.10">
    <property type="entry name" value="EreA-like, domain 2"/>
    <property type="match status" value="1"/>
</dbReference>
<dbReference type="InterPro" id="IPR007815">
    <property type="entry name" value="Emycin_Estase"/>
</dbReference>
<protein>
    <recommendedName>
        <fullName evidence="5">Erythromycin esterase family protein</fullName>
    </recommendedName>
</protein>
<feature type="region of interest" description="Disordered" evidence="1">
    <location>
        <begin position="25"/>
        <end position="56"/>
    </location>
</feature>
<dbReference type="SUPFAM" id="SSF159501">
    <property type="entry name" value="EreA/ChaN-like"/>
    <property type="match status" value="1"/>
</dbReference>
<evidence type="ECO:0008006" key="5">
    <source>
        <dbReference type="Google" id="ProtNLM"/>
    </source>
</evidence>
<dbReference type="AlphaFoldDB" id="A0A3N4MC61"/>
<evidence type="ECO:0000313" key="4">
    <source>
        <dbReference type="Proteomes" id="UP000279089"/>
    </source>
</evidence>
<feature type="signal peptide" evidence="2">
    <location>
        <begin position="1"/>
        <end position="21"/>
    </location>
</feature>
<dbReference type="RefSeq" id="WP_120516588.1">
    <property type="nucleotide sequence ID" value="NZ_QXZY01000006.1"/>
</dbReference>
<dbReference type="InterPro" id="IPR052036">
    <property type="entry name" value="Hydrolase/PRTase-associated"/>
</dbReference>
<keyword evidence="4" id="KW-1185">Reference proteome</keyword>
<evidence type="ECO:0000256" key="1">
    <source>
        <dbReference type="SAM" id="MobiDB-lite"/>
    </source>
</evidence>
<reference evidence="4" key="1">
    <citation type="submission" date="2018-11" db="EMBL/GenBank/DDBJ databases">
        <title>Chitinophaga lutea sp.nov., isolate from arsenic contaminated soil.</title>
        <authorList>
            <person name="Zong Y."/>
        </authorList>
    </citation>
    <scope>NUCLEOTIDE SEQUENCE [LARGE SCALE GENOMIC DNA]</scope>
    <source>
        <strain evidence="4">YLT18</strain>
    </source>
</reference>
<dbReference type="PANTHER" id="PTHR31299:SF0">
    <property type="entry name" value="ESTERASE, PUTATIVE (AFU_ORTHOLOGUE AFUA_1G05850)-RELATED"/>
    <property type="match status" value="1"/>
</dbReference>
<keyword evidence="2" id="KW-0732">Signal</keyword>